<dbReference type="HOGENOM" id="CLU_2924773_0_0_1"/>
<organism evidence="2">
    <name type="scientific">Caenorhabditis brenneri</name>
    <name type="common">Nematode worm</name>
    <dbReference type="NCBI Taxonomy" id="135651"/>
    <lineage>
        <taxon>Eukaryota</taxon>
        <taxon>Metazoa</taxon>
        <taxon>Ecdysozoa</taxon>
        <taxon>Nematoda</taxon>
        <taxon>Chromadorea</taxon>
        <taxon>Rhabditida</taxon>
        <taxon>Rhabditina</taxon>
        <taxon>Rhabditomorpha</taxon>
        <taxon>Rhabditoidea</taxon>
        <taxon>Rhabditidae</taxon>
        <taxon>Peloderinae</taxon>
        <taxon>Caenorhabditis</taxon>
    </lineage>
</organism>
<gene>
    <name evidence="1" type="ORF">CAEBREN_30349</name>
</gene>
<name>G0MI07_CAEBE</name>
<protein>
    <submittedName>
        <fullName evidence="1">Uncharacterized protein</fullName>
    </submittedName>
</protein>
<accession>G0MI07</accession>
<sequence length="61" mass="6816">MQDGYPSSCGDRLVLNVRQVPPLHTRSDDMDYLSTTDFSAFLPVAKGPPPIRRSLCTTFDE</sequence>
<proteinExistence type="predicted"/>
<evidence type="ECO:0000313" key="2">
    <source>
        <dbReference type="Proteomes" id="UP000008068"/>
    </source>
</evidence>
<dbReference type="Proteomes" id="UP000008068">
    <property type="component" value="Unassembled WGS sequence"/>
</dbReference>
<dbReference type="InParanoid" id="G0MI07"/>
<dbReference type="EMBL" id="GL379795">
    <property type="protein sequence ID" value="EGT59423.1"/>
    <property type="molecule type" value="Genomic_DNA"/>
</dbReference>
<dbReference type="AlphaFoldDB" id="G0MI07"/>
<keyword evidence="2" id="KW-1185">Reference proteome</keyword>
<evidence type="ECO:0000313" key="1">
    <source>
        <dbReference type="EMBL" id="EGT59423.1"/>
    </source>
</evidence>
<reference evidence="2" key="1">
    <citation type="submission" date="2011-07" db="EMBL/GenBank/DDBJ databases">
        <authorList>
            <consortium name="Caenorhabditis brenneri Sequencing and Analysis Consortium"/>
            <person name="Wilson R.K."/>
        </authorList>
    </citation>
    <scope>NUCLEOTIDE SEQUENCE [LARGE SCALE GENOMIC DNA]</scope>
    <source>
        <strain evidence="2">PB2801</strain>
    </source>
</reference>